<protein>
    <submittedName>
        <fullName evidence="2">Uncharacterized protein</fullName>
    </submittedName>
</protein>
<dbReference type="STRING" id="1192868.GCA_000304395_00861"/>
<comment type="caution">
    <text evidence="2">The sequence shown here is derived from an EMBL/GenBank/DDBJ whole genome shotgun (WGS) entry which is preliminary data.</text>
</comment>
<evidence type="ECO:0000256" key="1">
    <source>
        <dbReference type="SAM" id="SignalP"/>
    </source>
</evidence>
<dbReference type="AlphaFoldDB" id="A0A316C6V2"/>
<reference evidence="2 3" key="1">
    <citation type="submission" date="2018-05" db="EMBL/GenBank/DDBJ databases">
        <title>Genomic Encyclopedia of Type Strains, Phase IV (KMG-IV): sequencing the most valuable type-strain genomes for metagenomic binning, comparative biology and taxonomic classification.</title>
        <authorList>
            <person name="Goeker M."/>
        </authorList>
    </citation>
    <scope>NUCLEOTIDE SEQUENCE [LARGE SCALE GENOMIC DNA]</scope>
    <source>
        <strain evidence="2 3">DSM 6986</strain>
    </source>
</reference>
<accession>A0A316C6V2</accession>
<feature type="chain" id="PRO_5016244966" evidence="1">
    <location>
        <begin position="26"/>
        <end position="194"/>
    </location>
</feature>
<proteinExistence type="predicted"/>
<sequence length="194" mass="20881">MRTAYAGFFCALLLGGLAGASYAMAGEVSSKDQVALFADMKSGGRTGIARKTKPVDARPAVVGEIIVTTIRGEGVETKSKPAEEGDWVVRNRCPETGNEEILVKAAKFPTRYGEPQSKADAQGYRTFIPKGTDMGYFIVPRETGEFAFTAPWGERMVARPGDAIVQVPDDPTDTYRIAAASFACTYEVVTPAQR</sequence>
<evidence type="ECO:0000313" key="3">
    <source>
        <dbReference type="Proteomes" id="UP000245396"/>
    </source>
</evidence>
<gene>
    <name evidence="2" type="ORF">C7441_10383</name>
</gene>
<name>A0A316C6V2_PSESE</name>
<keyword evidence="3" id="KW-1185">Reference proteome</keyword>
<dbReference type="RefSeq" id="WP_109611995.1">
    <property type="nucleotide sequence ID" value="NZ_QGGG01000003.1"/>
</dbReference>
<dbReference type="Proteomes" id="UP000245396">
    <property type="component" value="Unassembled WGS sequence"/>
</dbReference>
<keyword evidence="1" id="KW-0732">Signal</keyword>
<organism evidence="2 3">
    <name type="scientific">Pseudaminobacter salicylatoxidans</name>
    <dbReference type="NCBI Taxonomy" id="93369"/>
    <lineage>
        <taxon>Bacteria</taxon>
        <taxon>Pseudomonadati</taxon>
        <taxon>Pseudomonadota</taxon>
        <taxon>Alphaproteobacteria</taxon>
        <taxon>Hyphomicrobiales</taxon>
        <taxon>Phyllobacteriaceae</taxon>
        <taxon>Pseudaminobacter</taxon>
    </lineage>
</organism>
<evidence type="ECO:0000313" key="2">
    <source>
        <dbReference type="EMBL" id="PWJ85228.1"/>
    </source>
</evidence>
<dbReference type="EMBL" id="QGGG01000003">
    <property type="protein sequence ID" value="PWJ85228.1"/>
    <property type="molecule type" value="Genomic_DNA"/>
</dbReference>
<dbReference type="OrthoDB" id="823609at2"/>
<feature type="signal peptide" evidence="1">
    <location>
        <begin position="1"/>
        <end position="25"/>
    </location>
</feature>